<evidence type="ECO:0000313" key="2">
    <source>
        <dbReference type="EMBL" id="MBC2959767.1"/>
    </source>
</evidence>
<accession>A0ABR6U5R5</accession>
<organism evidence="2 3">
    <name type="scientific">Nocardioides deserti</name>
    <dbReference type="NCBI Taxonomy" id="1588644"/>
    <lineage>
        <taxon>Bacteria</taxon>
        <taxon>Bacillati</taxon>
        <taxon>Actinomycetota</taxon>
        <taxon>Actinomycetes</taxon>
        <taxon>Propionibacteriales</taxon>
        <taxon>Nocardioidaceae</taxon>
        <taxon>Nocardioides</taxon>
    </lineage>
</organism>
<sequence>MHTPFSYEAELQYRRDQVRTEVAAARRRKHPRTRFPQRTGGLHLPGVLTGSTA</sequence>
<reference evidence="2 3" key="1">
    <citation type="submission" date="2020-08" db="EMBL/GenBank/DDBJ databases">
        <title>novel species in genus Nocardioides.</title>
        <authorList>
            <person name="Zhang G."/>
        </authorList>
    </citation>
    <scope>NUCLEOTIDE SEQUENCE [LARGE SCALE GENOMIC DNA]</scope>
    <source>
        <strain evidence="2 3">SC8A-24</strain>
    </source>
</reference>
<dbReference type="Proteomes" id="UP000604001">
    <property type="component" value="Unassembled WGS sequence"/>
</dbReference>
<evidence type="ECO:0000313" key="3">
    <source>
        <dbReference type="Proteomes" id="UP000604001"/>
    </source>
</evidence>
<dbReference type="EMBL" id="JACMYC010000002">
    <property type="protein sequence ID" value="MBC2959767.1"/>
    <property type="molecule type" value="Genomic_DNA"/>
</dbReference>
<proteinExistence type="predicted"/>
<keyword evidence="3" id="KW-1185">Reference proteome</keyword>
<dbReference type="RefSeq" id="WP_186345000.1">
    <property type="nucleotide sequence ID" value="NZ_BMMR01000002.1"/>
</dbReference>
<evidence type="ECO:0000256" key="1">
    <source>
        <dbReference type="SAM" id="MobiDB-lite"/>
    </source>
</evidence>
<comment type="caution">
    <text evidence="2">The sequence shown here is derived from an EMBL/GenBank/DDBJ whole genome shotgun (WGS) entry which is preliminary data.</text>
</comment>
<protein>
    <submittedName>
        <fullName evidence="2">Uncharacterized protein</fullName>
    </submittedName>
</protein>
<gene>
    <name evidence="2" type="ORF">H7344_05600</name>
</gene>
<feature type="compositionally biased region" description="Basic residues" evidence="1">
    <location>
        <begin position="25"/>
        <end position="35"/>
    </location>
</feature>
<name>A0ABR6U5R5_9ACTN</name>
<feature type="region of interest" description="Disordered" evidence="1">
    <location>
        <begin position="24"/>
        <end position="53"/>
    </location>
</feature>